<reference evidence="1" key="1">
    <citation type="submission" date="2021-01" db="EMBL/GenBank/DDBJ databases">
        <authorList>
            <consortium name="Genoscope - CEA"/>
            <person name="William W."/>
        </authorList>
    </citation>
    <scope>NUCLEOTIDE SEQUENCE</scope>
</reference>
<keyword evidence="2" id="KW-1185">Reference proteome</keyword>
<gene>
    <name evidence="1" type="ORF">POCTA_138.1.T1700022</name>
</gene>
<evidence type="ECO:0000313" key="2">
    <source>
        <dbReference type="Proteomes" id="UP000683925"/>
    </source>
</evidence>
<dbReference type="EMBL" id="CAJJDP010000173">
    <property type="protein sequence ID" value="CAD8214138.1"/>
    <property type="molecule type" value="Genomic_DNA"/>
</dbReference>
<evidence type="ECO:0000313" key="1">
    <source>
        <dbReference type="EMBL" id="CAD8214138.1"/>
    </source>
</evidence>
<proteinExistence type="predicted"/>
<comment type="caution">
    <text evidence="1">The sequence shown here is derived from an EMBL/GenBank/DDBJ whole genome shotgun (WGS) entry which is preliminary data.</text>
</comment>
<organism evidence="1 2">
    <name type="scientific">Paramecium octaurelia</name>
    <dbReference type="NCBI Taxonomy" id="43137"/>
    <lineage>
        <taxon>Eukaryota</taxon>
        <taxon>Sar</taxon>
        <taxon>Alveolata</taxon>
        <taxon>Ciliophora</taxon>
        <taxon>Intramacronucleata</taxon>
        <taxon>Oligohymenophorea</taxon>
        <taxon>Peniculida</taxon>
        <taxon>Parameciidae</taxon>
        <taxon>Paramecium</taxon>
    </lineage>
</organism>
<protein>
    <submittedName>
        <fullName evidence="1">Uncharacterized protein</fullName>
    </submittedName>
</protein>
<dbReference type="Proteomes" id="UP000683925">
    <property type="component" value="Unassembled WGS sequence"/>
</dbReference>
<accession>A0A8S1YKV8</accession>
<sequence length="141" mass="16747">MPKLETLLQFCQPLHGKHLQMLILQMKGFNRESLKLKQLKVFIDSLINQFYTYYNFNINQIPELGLSRFDKFIKDLCQIQDQENVLFLQLKQLIEQVKPIINKILKKMKNQSNLNQNNTQLSTTKLIQEQSQLLINQNIQI</sequence>
<dbReference type="AlphaFoldDB" id="A0A8S1YKV8"/>
<name>A0A8S1YKV8_PAROT</name>